<feature type="compositionally biased region" description="Pro residues" evidence="1">
    <location>
        <begin position="44"/>
        <end position="55"/>
    </location>
</feature>
<proteinExistence type="predicted"/>
<dbReference type="EMBL" id="JAMQOL010000032">
    <property type="protein sequence ID" value="MCM4080602.1"/>
    <property type="molecule type" value="Genomic_DNA"/>
</dbReference>
<keyword evidence="2" id="KW-0732">Signal</keyword>
<evidence type="ECO:0000256" key="1">
    <source>
        <dbReference type="SAM" id="MobiDB-lite"/>
    </source>
</evidence>
<dbReference type="RefSeq" id="WP_251800379.1">
    <property type="nucleotide sequence ID" value="NZ_JAMQOL010000032.1"/>
</dbReference>
<reference evidence="3 4" key="1">
    <citation type="submission" date="2022-06" db="EMBL/GenBank/DDBJ databases">
        <title>Actinoplanes abujensis sp. nov., isolated from Nigerian arid soil.</title>
        <authorList>
            <person name="Ding P."/>
        </authorList>
    </citation>
    <scope>NUCLEOTIDE SEQUENCE [LARGE SCALE GENOMIC DNA]</scope>
    <source>
        <strain evidence="4">TRM88002</strain>
    </source>
</reference>
<comment type="caution">
    <text evidence="3">The sequence shown here is derived from an EMBL/GenBank/DDBJ whole genome shotgun (WGS) entry which is preliminary data.</text>
</comment>
<feature type="chain" id="PRO_5045877864" evidence="2">
    <location>
        <begin position="24"/>
        <end position="177"/>
    </location>
</feature>
<name>A0ABT0Y3H7_9ACTN</name>
<evidence type="ECO:0000313" key="3">
    <source>
        <dbReference type="EMBL" id="MCM4080602.1"/>
    </source>
</evidence>
<accession>A0ABT0Y3H7</accession>
<keyword evidence="4" id="KW-1185">Reference proteome</keyword>
<feature type="compositionally biased region" description="Low complexity" evidence="1">
    <location>
        <begin position="30"/>
        <end position="43"/>
    </location>
</feature>
<protein>
    <submittedName>
        <fullName evidence="3">Uncharacterized protein</fullName>
    </submittedName>
</protein>
<feature type="region of interest" description="Disordered" evidence="1">
    <location>
        <begin position="30"/>
        <end position="56"/>
    </location>
</feature>
<dbReference type="PROSITE" id="PS51257">
    <property type="entry name" value="PROKAR_LIPOPROTEIN"/>
    <property type="match status" value="1"/>
</dbReference>
<dbReference type="Proteomes" id="UP001523216">
    <property type="component" value="Unassembled WGS sequence"/>
</dbReference>
<sequence>MFRIPLIRGLAVCVALGSLTATAACSSSSGDSSGAASAGSAATAPPPVAVPPAPVDPSVAAKADAELSGNTKEICAQAERASTSFGEIFIADLKLQIDAASKGEQAKRQAAEKVSRDVRNYSFALADMAGLTTDPALKKALTEMSAQVKALKGDVTKINAEKMSALTARLDKACGRG</sequence>
<evidence type="ECO:0000313" key="4">
    <source>
        <dbReference type="Proteomes" id="UP001523216"/>
    </source>
</evidence>
<evidence type="ECO:0000256" key="2">
    <source>
        <dbReference type="SAM" id="SignalP"/>
    </source>
</evidence>
<gene>
    <name evidence="3" type="ORF">LXN57_23775</name>
</gene>
<feature type="signal peptide" evidence="2">
    <location>
        <begin position="1"/>
        <end position="23"/>
    </location>
</feature>
<organism evidence="3 4">
    <name type="scientific">Paractinoplanes hotanensis</name>
    <dbReference type="NCBI Taxonomy" id="2906497"/>
    <lineage>
        <taxon>Bacteria</taxon>
        <taxon>Bacillati</taxon>
        <taxon>Actinomycetota</taxon>
        <taxon>Actinomycetes</taxon>
        <taxon>Micromonosporales</taxon>
        <taxon>Micromonosporaceae</taxon>
        <taxon>Paractinoplanes</taxon>
    </lineage>
</organism>